<evidence type="ECO:0000256" key="3">
    <source>
        <dbReference type="ARBA" id="ARBA00022553"/>
    </source>
</evidence>
<comment type="subcellular location">
    <subcellularLocation>
        <location evidence="1">Cell membrane</location>
        <topology evidence="1">Single-pass type I membrane protein</topology>
    </subcellularLocation>
</comment>
<dbReference type="InterPro" id="IPR024128">
    <property type="entry name" value="T-cell_CD3_zeta"/>
</dbReference>
<dbReference type="OMA" id="TDPKLCY"/>
<protein>
    <submittedName>
        <fullName evidence="8">CD247 molecule</fullName>
    </submittedName>
</protein>
<evidence type="ECO:0000256" key="2">
    <source>
        <dbReference type="ARBA" id="ARBA00022475"/>
    </source>
</evidence>
<keyword evidence="7" id="KW-0812">Transmembrane</keyword>
<keyword evidence="9" id="KW-1185">Reference proteome</keyword>
<dbReference type="GO" id="GO:0042105">
    <property type="term" value="C:alpha-beta T cell receptor complex"/>
    <property type="evidence" value="ECO:0007669"/>
    <property type="project" value="TreeGrafter"/>
</dbReference>
<keyword evidence="2" id="KW-1003">Cell membrane</keyword>
<dbReference type="PANTHER" id="PTHR10035">
    <property type="entry name" value="T-CELL SURFACE GLYCOPROTEIN CD3 ZETA CHAIN"/>
    <property type="match status" value="1"/>
</dbReference>
<organism evidence="8 9">
    <name type="scientific">Phasianus colchicus</name>
    <name type="common">Common pheasant</name>
    <dbReference type="NCBI Taxonomy" id="9054"/>
    <lineage>
        <taxon>Eukaryota</taxon>
        <taxon>Metazoa</taxon>
        <taxon>Chordata</taxon>
        <taxon>Craniata</taxon>
        <taxon>Vertebrata</taxon>
        <taxon>Euteleostomi</taxon>
        <taxon>Archelosauria</taxon>
        <taxon>Archosauria</taxon>
        <taxon>Dinosauria</taxon>
        <taxon>Saurischia</taxon>
        <taxon>Theropoda</taxon>
        <taxon>Coelurosauria</taxon>
        <taxon>Aves</taxon>
        <taxon>Neognathae</taxon>
        <taxon>Galloanserae</taxon>
        <taxon>Galliformes</taxon>
        <taxon>Phasianidae</taxon>
        <taxon>Phasianinae</taxon>
        <taxon>Phasianus</taxon>
    </lineage>
</organism>
<evidence type="ECO:0000256" key="4">
    <source>
        <dbReference type="ARBA" id="ARBA00022859"/>
    </source>
</evidence>
<dbReference type="Proteomes" id="UP000472261">
    <property type="component" value="Unplaced"/>
</dbReference>
<dbReference type="Pfam" id="PF11628">
    <property type="entry name" value="TCR_zetazeta"/>
    <property type="match status" value="1"/>
</dbReference>
<proteinExistence type="predicted"/>
<dbReference type="GO" id="GO:0002250">
    <property type="term" value="P:adaptive immune response"/>
    <property type="evidence" value="ECO:0007669"/>
    <property type="project" value="UniProtKB-KW"/>
</dbReference>
<keyword evidence="7" id="KW-1133">Transmembrane helix</keyword>
<dbReference type="InterPro" id="IPR021663">
    <property type="entry name" value="CD3_zeta/IgE_Fc_rcpt_gamma"/>
</dbReference>
<keyword evidence="3" id="KW-0597">Phosphoprotein</keyword>
<reference evidence="8" key="1">
    <citation type="submission" date="2025-08" db="UniProtKB">
        <authorList>
            <consortium name="Ensembl"/>
        </authorList>
    </citation>
    <scope>IDENTIFICATION</scope>
</reference>
<evidence type="ECO:0000256" key="1">
    <source>
        <dbReference type="ARBA" id="ARBA00004251"/>
    </source>
</evidence>
<feature type="transmembrane region" description="Helical" evidence="7">
    <location>
        <begin position="35"/>
        <end position="53"/>
    </location>
</feature>
<evidence type="ECO:0000256" key="7">
    <source>
        <dbReference type="SAM" id="Phobius"/>
    </source>
</evidence>
<dbReference type="AlphaFoldDB" id="A0A669QUL1"/>
<accession>A0A669QUL1</accession>
<keyword evidence="7" id="KW-0472">Membrane</keyword>
<dbReference type="PANTHER" id="PTHR10035:SF2">
    <property type="entry name" value="T-CELL SURFACE GLYCOPROTEIN CD3 ZETA CHAIN"/>
    <property type="match status" value="1"/>
</dbReference>
<evidence type="ECO:0000256" key="5">
    <source>
        <dbReference type="ARBA" id="ARBA00023130"/>
    </source>
</evidence>
<keyword evidence="6" id="KW-0675">Receptor</keyword>
<dbReference type="Ensembl" id="ENSPCLT00000033916.1">
    <property type="protein sequence ID" value="ENSPCLP00000024424.1"/>
    <property type="gene ID" value="ENSPCLG00000021551.1"/>
</dbReference>
<evidence type="ECO:0000313" key="8">
    <source>
        <dbReference type="Ensembl" id="ENSPCLP00000024424.1"/>
    </source>
</evidence>
<dbReference type="GO" id="GO:0050852">
    <property type="term" value="P:T cell receptor signaling pathway"/>
    <property type="evidence" value="ECO:0007669"/>
    <property type="project" value="TreeGrafter"/>
</dbReference>
<evidence type="ECO:0000256" key="6">
    <source>
        <dbReference type="ARBA" id="ARBA00023170"/>
    </source>
</evidence>
<keyword evidence="5" id="KW-1064">Adaptive immunity</keyword>
<keyword evidence="4" id="KW-0391">Immunity</keyword>
<evidence type="ECO:0000313" key="9">
    <source>
        <dbReference type="Proteomes" id="UP000472261"/>
    </source>
</evidence>
<sequence length="139" mass="15064">KKWNCCAAVPHVCCQAHVDTNGLVFLGLTDPRLCYLLDGLLFIYAVIITALFVKAKVSLPRHAGAEHRHTGTGLAFLVTLTPSPSSLQSLQKDKMGDAYSEIGKKGEPNLHLCFSLSQGLSAATKDTYDALQMQPLPPR</sequence>
<reference evidence="8" key="2">
    <citation type="submission" date="2025-09" db="UniProtKB">
        <authorList>
            <consortium name="Ensembl"/>
        </authorList>
    </citation>
    <scope>IDENTIFICATION</scope>
</reference>
<name>A0A669QUL1_PHACC</name>